<organism evidence="2 3">
    <name type="scientific">Flavimaribacter sediminis</name>
    <dbReference type="NCBI Taxonomy" id="2865987"/>
    <lineage>
        <taxon>Bacteria</taxon>
        <taxon>Pseudomonadati</taxon>
        <taxon>Pseudomonadota</taxon>
        <taxon>Alphaproteobacteria</taxon>
        <taxon>Hyphomicrobiales</taxon>
        <taxon>Rhizobiaceae</taxon>
        <taxon>Flavimaribacter</taxon>
    </lineage>
</organism>
<keyword evidence="1" id="KW-0732">Signal</keyword>
<feature type="signal peptide" evidence="1">
    <location>
        <begin position="1"/>
        <end position="23"/>
    </location>
</feature>
<keyword evidence="3" id="KW-1185">Reference proteome</keyword>
<gene>
    <name evidence="2" type="ORF">K1W69_08150</name>
</gene>
<evidence type="ECO:0000256" key="1">
    <source>
        <dbReference type="SAM" id="SignalP"/>
    </source>
</evidence>
<dbReference type="Proteomes" id="UP001196509">
    <property type="component" value="Unassembled WGS sequence"/>
</dbReference>
<sequence>MGKVFVFGAVIATLSVLPTAALADENGIECSCVANGERIEIGKVVCLRPGSGKPFMARCERVLNNTSWKRLQDGCPTANLDISDGLEKL</sequence>
<protein>
    <submittedName>
        <fullName evidence="2">Uncharacterized protein</fullName>
    </submittedName>
</protein>
<dbReference type="AlphaFoldDB" id="A0AAE2ZM10"/>
<feature type="chain" id="PRO_5042247318" evidence="1">
    <location>
        <begin position="24"/>
        <end position="89"/>
    </location>
</feature>
<dbReference type="EMBL" id="JAICBX010000001">
    <property type="protein sequence ID" value="MBW8637155.1"/>
    <property type="molecule type" value="Genomic_DNA"/>
</dbReference>
<evidence type="ECO:0000313" key="2">
    <source>
        <dbReference type="EMBL" id="MBW8637155.1"/>
    </source>
</evidence>
<name>A0AAE2ZM10_9HYPH</name>
<dbReference type="RefSeq" id="WP_220227774.1">
    <property type="nucleotide sequence ID" value="NZ_JAICBX010000001.1"/>
</dbReference>
<reference evidence="2" key="1">
    <citation type="submission" date="2021-08" db="EMBL/GenBank/DDBJ databases">
        <title>Hoeflea bacterium WL0058 sp. nov., isolated from the sediment.</title>
        <authorList>
            <person name="Wang L."/>
            <person name="Zhang D."/>
        </authorList>
    </citation>
    <scope>NUCLEOTIDE SEQUENCE</scope>
    <source>
        <strain evidence="2">WL0058</strain>
    </source>
</reference>
<proteinExistence type="predicted"/>
<evidence type="ECO:0000313" key="3">
    <source>
        <dbReference type="Proteomes" id="UP001196509"/>
    </source>
</evidence>
<comment type="caution">
    <text evidence="2">The sequence shown here is derived from an EMBL/GenBank/DDBJ whole genome shotgun (WGS) entry which is preliminary data.</text>
</comment>
<accession>A0AAE2ZM10</accession>